<reference evidence="2 3" key="1">
    <citation type="submission" date="2019-10" db="EMBL/GenBank/DDBJ databases">
        <title>Cardiobacteriales fam. a chemoheterotrophic member of the order Cardiobacteriales, and proposal of Cardiobacteriales fam. nov.</title>
        <authorList>
            <person name="Wang C."/>
        </authorList>
    </citation>
    <scope>NUCLEOTIDE SEQUENCE [LARGE SCALE GENOMIC DNA]</scope>
    <source>
        <strain evidence="2 3">ML27</strain>
    </source>
</reference>
<evidence type="ECO:0000313" key="3">
    <source>
        <dbReference type="Proteomes" id="UP000471298"/>
    </source>
</evidence>
<dbReference type="AlphaFoldDB" id="A0A6N7EZW6"/>
<proteinExistence type="predicted"/>
<dbReference type="Proteomes" id="UP000471298">
    <property type="component" value="Unassembled WGS sequence"/>
</dbReference>
<organism evidence="2 3">
    <name type="scientific">Ostreibacterium oceani</name>
    <dbReference type="NCBI Taxonomy" id="2654998"/>
    <lineage>
        <taxon>Bacteria</taxon>
        <taxon>Pseudomonadati</taxon>
        <taxon>Pseudomonadota</taxon>
        <taxon>Gammaproteobacteria</taxon>
        <taxon>Cardiobacteriales</taxon>
        <taxon>Ostreibacteriaceae</taxon>
        <taxon>Ostreibacterium</taxon>
    </lineage>
</organism>
<sequence>MNSDKKAFLNKFNQIFERAVDENELIIDLVPTKWFEVAEWSAGYDLFYDDLDYLSMAGEIDLSDCYIDELTVGEYCEILVRCQDMGLSEDICFINESVKKIKRKLSLVQRKLEAIAFFGLLLLIVILLVKTKT</sequence>
<evidence type="ECO:0000313" key="2">
    <source>
        <dbReference type="EMBL" id="MPV86677.1"/>
    </source>
</evidence>
<dbReference type="RefSeq" id="WP_152810671.1">
    <property type="nucleotide sequence ID" value="NZ_WHNW01000010.1"/>
</dbReference>
<evidence type="ECO:0000256" key="1">
    <source>
        <dbReference type="SAM" id="Phobius"/>
    </source>
</evidence>
<name>A0A6N7EZW6_9GAMM</name>
<feature type="transmembrane region" description="Helical" evidence="1">
    <location>
        <begin position="112"/>
        <end position="129"/>
    </location>
</feature>
<comment type="caution">
    <text evidence="2">The sequence shown here is derived from an EMBL/GenBank/DDBJ whole genome shotgun (WGS) entry which is preliminary data.</text>
</comment>
<gene>
    <name evidence="2" type="ORF">GCU85_08065</name>
</gene>
<keyword evidence="1" id="KW-1133">Transmembrane helix</keyword>
<keyword evidence="1" id="KW-0812">Transmembrane</keyword>
<keyword evidence="1" id="KW-0472">Membrane</keyword>
<protein>
    <submittedName>
        <fullName evidence="2">Uncharacterized protein</fullName>
    </submittedName>
</protein>
<dbReference type="InParanoid" id="A0A6N7EZW6"/>
<accession>A0A6N7EZW6</accession>
<dbReference type="EMBL" id="WHNW01000010">
    <property type="protein sequence ID" value="MPV86677.1"/>
    <property type="molecule type" value="Genomic_DNA"/>
</dbReference>
<keyword evidence="3" id="KW-1185">Reference proteome</keyword>